<protein>
    <submittedName>
        <fullName evidence="2">Uncharacterized protein</fullName>
    </submittedName>
</protein>
<keyword evidence="1" id="KW-1133">Transmembrane helix</keyword>
<dbReference type="Proteomes" id="UP000264605">
    <property type="component" value="Chromosome"/>
</dbReference>
<name>A0AAD0RYB9_9GAMM</name>
<evidence type="ECO:0000313" key="3">
    <source>
        <dbReference type="Proteomes" id="UP000264605"/>
    </source>
</evidence>
<keyword evidence="1" id="KW-0812">Transmembrane</keyword>
<organism evidence="2 3">
    <name type="scientific">Pseudoalteromonas lipolytica</name>
    <dbReference type="NCBI Taxonomy" id="570156"/>
    <lineage>
        <taxon>Bacteria</taxon>
        <taxon>Pseudomonadati</taxon>
        <taxon>Pseudomonadota</taxon>
        <taxon>Gammaproteobacteria</taxon>
        <taxon>Alteromonadales</taxon>
        <taxon>Pseudoalteromonadaceae</taxon>
        <taxon>Pseudoalteromonas</taxon>
    </lineage>
</organism>
<dbReference type="AlphaFoldDB" id="A0AAD0RYB9"/>
<keyword evidence="1" id="KW-0472">Membrane</keyword>
<evidence type="ECO:0000313" key="2">
    <source>
        <dbReference type="EMBL" id="AXV64819.1"/>
    </source>
</evidence>
<dbReference type="EMBL" id="CP032090">
    <property type="protein sequence ID" value="AXV64819.1"/>
    <property type="molecule type" value="Genomic_DNA"/>
</dbReference>
<sequence>MSFCFILKPSLLARLIAVTMCNVNYYVENDLNNVVFIAKKITLINIFFTLLIEINMFKLADKTVHIE</sequence>
<gene>
    <name evidence="2" type="ORF">D0907_05730</name>
</gene>
<feature type="transmembrane region" description="Helical" evidence="1">
    <location>
        <begin position="33"/>
        <end position="52"/>
    </location>
</feature>
<reference evidence="2 3" key="1">
    <citation type="submission" date="2018-08" db="EMBL/GenBank/DDBJ databases">
        <title>Draft genome sequence of Pseudoalteromonas donghaensis HJ51.</title>
        <authorList>
            <person name="Oh J."/>
            <person name="Roh D."/>
        </authorList>
    </citation>
    <scope>NUCLEOTIDE SEQUENCE [LARGE SCALE GENOMIC DNA]</scope>
    <source>
        <strain evidence="2 3">HJ51</strain>
    </source>
</reference>
<dbReference type="KEGG" id="pdj:D0907_05730"/>
<accession>A0AAD0RYB9</accession>
<evidence type="ECO:0000256" key="1">
    <source>
        <dbReference type="SAM" id="Phobius"/>
    </source>
</evidence>
<proteinExistence type="predicted"/>